<proteinExistence type="predicted"/>
<gene>
    <name evidence="5" type="ORF">Q8A64_09900</name>
</gene>
<dbReference type="PANTHER" id="PTHR43596">
    <property type="entry name" value="ADP,ATP CARRIER PROTEIN"/>
    <property type="match status" value="1"/>
</dbReference>
<reference evidence="5 6" key="1">
    <citation type="submission" date="2023-08" db="EMBL/GenBank/DDBJ databases">
        <title>Oxalobacteraceae gen .nov., isolated from river sludge outside the plant.</title>
        <authorList>
            <person name="Zhao S.Y."/>
        </authorList>
    </citation>
    <scope>NUCLEOTIDE SEQUENCE [LARGE SCALE GENOMIC DNA]</scope>
    <source>
        <strain evidence="5 6">R-40</strain>
    </source>
</reference>
<dbReference type="Pfam" id="PF07690">
    <property type="entry name" value="MFS_1"/>
    <property type="match status" value="1"/>
</dbReference>
<dbReference type="InterPro" id="IPR011701">
    <property type="entry name" value="MFS"/>
</dbReference>
<dbReference type="EMBL" id="JAUYVH010000005">
    <property type="protein sequence ID" value="MDQ9170720.1"/>
    <property type="molecule type" value="Genomic_DNA"/>
</dbReference>
<keyword evidence="1 4" id="KW-0812">Transmembrane</keyword>
<keyword evidence="6" id="KW-1185">Reference proteome</keyword>
<evidence type="ECO:0000256" key="3">
    <source>
        <dbReference type="ARBA" id="ARBA00023136"/>
    </source>
</evidence>
<evidence type="ECO:0000256" key="2">
    <source>
        <dbReference type="ARBA" id="ARBA00022989"/>
    </source>
</evidence>
<keyword evidence="2 4" id="KW-1133">Transmembrane helix</keyword>
<feature type="transmembrane region" description="Helical" evidence="4">
    <location>
        <begin position="89"/>
        <end position="109"/>
    </location>
</feature>
<feature type="transmembrane region" description="Helical" evidence="4">
    <location>
        <begin position="307"/>
        <end position="329"/>
    </location>
</feature>
<dbReference type="Proteomes" id="UP001225596">
    <property type="component" value="Unassembled WGS sequence"/>
</dbReference>
<name>A0ABU1BNZ2_9BURK</name>
<feature type="transmembrane region" description="Helical" evidence="4">
    <location>
        <begin position="24"/>
        <end position="43"/>
    </location>
</feature>
<evidence type="ECO:0000256" key="1">
    <source>
        <dbReference type="ARBA" id="ARBA00022692"/>
    </source>
</evidence>
<evidence type="ECO:0000313" key="6">
    <source>
        <dbReference type="Proteomes" id="UP001225596"/>
    </source>
</evidence>
<dbReference type="SUPFAM" id="SSF103473">
    <property type="entry name" value="MFS general substrate transporter"/>
    <property type="match status" value="1"/>
</dbReference>
<feature type="transmembrane region" description="Helical" evidence="4">
    <location>
        <begin position="381"/>
        <end position="411"/>
    </location>
</feature>
<dbReference type="Gene3D" id="1.20.1250.20">
    <property type="entry name" value="MFS general substrate transporter like domains"/>
    <property type="match status" value="1"/>
</dbReference>
<evidence type="ECO:0000256" key="4">
    <source>
        <dbReference type="SAM" id="Phobius"/>
    </source>
</evidence>
<comment type="caution">
    <text evidence="5">The sequence shown here is derived from an EMBL/GenBank/DDBJ whole genome shotgun (WGS) entry which is preliminary data.</text>
</comment>
<protein>
    <submittedName>
        <fullName evidence="5">MFS transporter</fullName>
    </submittedName>
</protein>
<feature type="transmembrane region" description="Helical" evidence="4">
    <location>
        <begin position="121"/>
        <end position="141"/>
    </location>
</feature>
<dbReference type="PANTHER" id="PTHR43596:SF1">
    <property type="entry name" value="ADP,ATP CARRIER PROTEIN"/>
    <property type="match status" value="1"/>
</dbReference>
<accession>A0ABU1BNZ2</accession>
<feature type="transmembrane region" description="Helical" evidence="4">
    <location>
        <begin position="63"/>
        <end position="82"/>
    </location>
</feature>
<organism evidence="5 6">
    <name type="scientific">Keguizhuia sedimenti</name>
    <dbReference type="NCBI Taxonomy" id="3064264"/>
    <lineage>
        <taxon>Bacteria</taxon>
        <taxon>Pseudomonadati</taxon>
        <taxon>Pseudomonadota</taxon>
        <taxon>Betaproteobacteria</taxon>
        <taxon>Burkholderiales</taxon>
        <taxon>Oxalobacteraceae</taxon>
        <taxon>Keguizhuia</taxon>
    </lineage>
</organism>
<evidence type="ECO:0000313" key="5">
    <source>
        <dbReference type="EMBL" id="MDQ9170720.1"/>
    </source>
</evidence>
<feature type="transmembrane region" description="Helical" evidence="4">
    <location>
        <begin position="280"/>
        <end position="300"/>
    </location>
</feature>
<feature type="transmembrane region" description="Helical" evidence="4">
    <location>
        <begin position="241"/>
        <end position="260"/>
    </location>
</feature>
<dbReference type="RefSeq" id="WP_338436658.1">
    <property type="nucleotide sequence ID" value="NZ_JAUYVH010000005.1"/>
</dbReference>
<feature type="transmembrane region" description="Helical" evidence="4">
    <location>
        <begin position="153"/>
        <end position="176"/>
    </location>
</feature>
<sequence>MDKQPADPNADQASPRRSIRAGELQRVVLSGSAFFLILCSYYILRPVRDDMAVRYGADKLHWLFTGTLLLTLITVPAFGWVVRHLPRTVILSSVYGFFIANLIAFYVAFSADAVTQSAAGAFFVWLSVFNLFAISLFWSTVSDSFTKEESHRLYAYIAAGGTAGALAGPAVTALLAQHVQTAALIALSALLLAGAAICMVILRMSKHGKRRGQDQGQARPIGGALFAGVPLTLKMPDLRGVALLIICYTTVSTVLYIQLVDLVGASYTESGARKAFFARVDLTVNALALATQIVGTRYIVERYGLRLALSAVPVLMLLCLAGLSIWATALTFAAVQVLHRAAEYAVSRPGREMVYTTVDAESRYKAKSFIDTAVYRTNDAAVAWLIAAVRGMGLNAVVFVGIPAAIAWFFTAIKLGGRHDRVDDRSYGNEPA</sequence>
<keyword evidence="3 4" id="KW-0472">Membrane</keyword>
<feature type="transmembrane region" description="Helical" evidence="4">
    <location>
        <begin position="182"/>
        <end position="202"/>
    </location>
</feature>
<dbReference type="InterPro" id="IPR036259">
    <property type="entry name" value="MFS_trans_sf"/>
</dbReference>